<evidence type="ECO:0000256" key="3">
    <source>
        <dbReference type="ARBA" id="ARBA00022840"/>
    </source>
</evidence>
<keyword evidence="3 5" id="KW-0067">ATP-binding</keyword>
<keyword evidence="6" id="KW-1185">Reference proteome</keyword>
<evidence type="ECO:0000256" key="1">
    <source>
        <dbReference type="ARBA" id="ARBA00022448"/>
    </source>
</evidence>
<dbReference type="PROSITE" id="PS00211">
    <property type="entry name" value="ABC_TRANSPORTER_1"/>
    <property type="match status" value="1"/>
</dbReference>
<dbReference type="InterPro" id="IPR003593">
    <property type="entry name" value="AAA+_ATPase"/>
</dbReference>
<organism evidence="5 6">
    <name type="scientific">Pyramidobacter piscolens W5455</name>
    <dbReference type="NCBI Taxonomy" id="352165"/>
    <lineage>
        <taxon>Bacteria</taxon>
        <taxon>Thermotogati</taxon>
        <taxon>Synergistota</taxon>
        <taxon>Synergistia</taxon>
        <taxon>Synergistales</taxon>
        <taxon>Dethiosulfovibrionaceae</taxon>
        <taxon>Pyramidobacter</taxon>
    </lineage>
</organism>
<dbReference type="EMBL" id="ADFP01000044">
    <property type="protein sequence ID" value="EFB91394.1"/>
    <property type="molecule type" value="Genomic_DNA"/>
</dbReference>
<dbReference type="PANTHER" id="PTHR43423:SF1">
    <property type="entry name" value="ABC TRANSPORTER I FAMILY MEMBER 17"/>
    <property type="match status" value="1"/>
</dbReference>
<dbReference type="GO" id="GO:0016787">
    <property type="term" value="F:hydrolase activity"/>
    <property type="evidence" value="ECO:0007669"/>
    <property type="project" value="UniProtKB-KW"/>
</dbReference>
<dbReference type="SMART" id="SM00382">
    <property type="entry name" value="AAA"/>
    <property type="match status" value="1"/>
</dbReference>
<evidence type="ECO:0000256" key="2">
    <source>
        <dbReference type="ARBA" id="ARBA00022741"/>
    </source>
</evidence>
<dbReference type="GO" id="GO:0005524">
    <property type="term" value="F:ATP binding"/>
    <property type="evidence" value="ECO:0007669"/>
    <property type="project" value="UniProtKB-KW"/>
</dbReference>
<dbReference type="InterPro" id="IPR005670">
    <property type="entry name" value="PstB-like"/>
</dbReference>
<dbReference type="InterPro" id="IPR003439">
    <property type="entry name" value="ABC_transporter-like_ATP-bd"/>
</dbReference>
<keyword evidence="1" id="KW-0813">Transport</keyword>
<reference evidence="5 6" key="1">
    <citation type="submission" date="2009-12" db="EMBL/GenBank/DDBJ databases">
        <authorList>
            <person name="Shrivastava S."/>
            <person name="Madupu R."/>
            <person name="Durkin A.S."/>
            <person name="Torralba M."/>
            <person name="Methe B."/>
            <person name="Sutton G.G."/>
            <person name="Strausberg R.L."/>
            <person name="Nelson K.E."/>
        </authorList>
    </citation>
    <scope>NUCLEOTIDE SEQUENCE [LARGE SCALE GENOMIC DNA]</scope>
    <source>
        <strain evidence="5 6">W5455</strain>
    </source>
</reference>
<feature type="domain" description="ABC transporter" evidence="4">
    <location>
        <begin position="5"/>
        <end position="250"/>
    </location>
</feature>
<dbReference type="CDD" id="cd03260">
    <property type="entry name" value="ABC_PstB_phosphate_transporter"/>
    <property type="match status" value="1"/>
</dbReference>
<comment type="caution">
    <text evidence="5">The sequence shown here is derived from an EMBL/GenBank/DDBJ whole genome shotgun (WGS) entry which is preliminary data.</text>
</comment>
<dbReference type="Gene3D" id="3.40.50.300">
    <property type="entry name" value="P-loop containing nucleotide triphosphate hydrolases"/>
    <property type="match status" value="1"/>
</dbReference>
<dbReference type="InterPro" id="IPR017871">
    <property type="entry name" value="ABC_transporter-like_CS"/>
</dbReference>
<keyword evidence="2" id="KW-0547">Nucleotide-binding</keyword>
<sequence>MNLCARIENLNVSTGAQVILDGLSLECPDRAITVLVGRSGSGKTTLLRSLNRLNEHFPALRTSGRVEVKIGGRLRSVVDGDLPLPELRRRAGMVFQSPNPLPLSVARNVLLPLQLTLGVRGAEAEGRMERALEQVGLWAEVAGRLNHPAAALSGGQQQRLCLARTLALEPDVLLLDEPTASLDRRAAEVVEDLLLSLKERYPIVMVSHSLIQARRLADRLAVLRGGVLCRTFDAGELPAGGEGELFIERLL</sequence>
<proteinExistence type="predicted"/>
<protein>
    <submittedName>
        <fullName evidence="5">ABC transporter, ATP-binding protein</fullName>
        <ecNumber evidence="5">3.6.3.27</ecNumber>
    </submittedName>
</protein>
<accession>A0ABM9ZWT1</accession>
<evidence type="ECO:0000313" key="6">
    <source>
        <dbReference type="Proteomes" id="UP000006462"/>
    </source>
</evidence>
<dbReference type="SUPFAM" id="SSF52540">
    <property type="entry name" value="P-loop containing nucleoside triphosphate hydrolases"/>
    <property type="match status" value="1"/>
</dbReference>
<name>A0ABM9ZWT1_9BACT</name>
<dbReference type="PROSITE" id="PS50893">
    <property type="entry name" value="ABC_TRANSPORTER_2"/>
    <property type="match status" value="1"/>
</dbReference>
<keyword evidence="5" id="KW-0378">Hydrolase</keyword>
<dbReference type="EC" id="3.6.3.27" evidence="5"/>
<dbReference type="Proteomes" id="UP000006462">
    <property type="component" value="Unassembled WGS sequence"/>
</dbReference>
<dbReference type="GeneID" id="90987031"/>
<evidence type="ECO:0000313" key="5">
    <source>
        <dbReference type="EMBL" id="EFB91394.1"/>
    </source>
</evidence>
<gene>
    <name evidence="5" type="ORF">HMPREF7215_2208</name>
</gene>
<dbReference type="InterPro" id="IPR027417">
    <property type="entry name" value="P-loop_NTPase"/>
</dbReference>
<evidence type="ECO:0000259" key="4">
    <source>
        <dbReference type="PROSITE" id="PS50893"/>
    </source>
</evidence>
<dbReference type="Pfam" id="PF00005">
    <property type="entry name" value="ABC_tran"/>
    <property type="match status" value="1"/>
</dbReference>
<dbReference type="PANTHER" id="PTHR43423">
    <property type="entry name" value="ABC TRANSPORTER I FAMILY MEMBER 17"/>
    <property type="match status" value="1"/>
</dbReference>
<dbReference type="RefSeq" id="WP_009164203.1">
    <property type="nucleotide sequence ID" value="NZ_ADFP01000044.1"/>
</dbReference>